<name>M3A6S3_9PROT</name>
<dbReference type="eggNOG" id="COG0526">
    <property type="taxonomic scope" value="Bacteria"/>
</dbReference>
<dbReference type="Gene3D" id="3.40.30.10">
    <property type="entry name" value="Glutaredoxin"/>
    <property type="match status" value="1"/>
</dbReference>
<dbReference type="InterPro" id="IPR036249">
    <property type="entry name" value="Thioredoxin-like_sf"/>
</dbReference>
<feature type="signal peptide" evidence="2">
    <location>
        <begin position="1"/>
        <end position="23"/>
    </location>
</feature>
<protein>
    <submittedName>
        <fullName evidence="4">Thioredoxin (H-type,TRX-H)</fullName>
    </submittedName>
</protein>
<dbReference type="PANTHER" id="PTHR43601">
    <property type="entry name" value="THIOREDOXIN, MITOCHONDRIAL"/>
    <property type="match status" value="1"/>
</dbReference>
<keyword evidence="5" id="KW-1185">Reference proteome</keyword>
<evidence type="ECO:0000256" key="1">
    <source>
        <dbReference type="ARBA" id="ARBA00023284"/>
    </source>
</evidence>
<dbReference type="PANTHER" id="PTHR43601:SF3">
    <property type="entry name" value="THIOREDOXIN, MITOCHONDRIAL"/>
    <property type="match status" value="1"/>
</dbReference>
<dbReference type="InterPro" id="IPR017937">
    <property type="entry name" value="Thioredoxin_CS"/>
</dbReference>
<dbReference type="GO" id="GO:0045454">
    <property type="term" value="P:cell redox homeostasis"/>
    <property type="evidence" value="ECO:0007669"/>
    <property type="project" value="TreeGrafter"/>
</dbReference>
<keyword evidence="1" id="KW-0676">Redox-active center</keyword>
<dbReference type="Pfam" id="PF00085">
    <property type="entry name" value="Thioredoxin"/>
    <property type="match status" value="1"/>
</dbReference>
<dbReference type="CDD" id="cd02947">
    <property type="entry name" value="TRX_family"/>
    <property type="match status" value="1"/>
</dbReference>
<dbReference type="Proteomes" id="UP000011744">
    <property type="component" value="Unassembled WGS sequence"/>
</dbReference>
<dbReference type="SUPFAM" id="SSF52833">
    <property type="entry name" value="Thioredoxin-like"/>
    <property type="match status" value="1"/>
</dbReference>
<reference evidence="4 5" key="1">
    <citation type="journal article" date="2014" name="Genome Announc.">
        <title>Draft Genome Sequence of Magnetospirillum sp. Strain SO-1, a Freshwater Magnetotactic Bacterium Isolated from the Ol'khovka River, Russia.</title>
        <authorList>
            <person name="Grouzdev D.S."/>
            <person name="Dziuba M.V."/>
            <person name="Sukhacheva M.S."/>
            <person name="Mardanov A.V."/>
            <person name="Beletskiy A.V."/>
            <person name="Kuznetsov B.B."/>
            <person name="Skryabin K.G."/>
        </authorList>
    </citation>
    <scope>NUCLEOTIDE SEQUENCE [LARGE SCALE GENOMIC DNA]</scope>
    <source>
        <strain evidence="4 5">SO-1</strain>
    </source>
</reference>
<dbReference type="PROSITE" id="PS00194">
    <property type="entry name" value="THIOREDOXIN_1"/>
    <property type="match status" value="1"/>
</dbReference>
<accession>M3A6S3</accession>
<dbReference type="OrthoDB" id="7950124at2"/>
<comment type="caution">
    <text evidence="4">The sequence shown here is derived from an EMBL/GenBank/DDBJ whole genome shotgun (WGS) entry which is preliminary data.</text>
</comment>
<gene>
    <name evidence="4" type="ORF">H261_19808</name>
</gene>
<keyword evidence="2" id="KW-0732">Signal</keyword>
<dbReference type="GO" id="GO:0015036">
    <property type="term" value="F:disulfide oxidoreductase activity"/>
    <property type="evidence" value="ECO:0007669"/>
    <property type="project" value="UniProtKB-ARBA"/>
</dbReference>
<evidence type="ECO:0000313" key="4">
    <source>
        <dbReference type="EMBL" id="EME68174.1"/>
    </source>
</evidence>
<dbReference type="RefSeq" id="WP_008621041.1">
    <property type="nucleotide sequence ID" value="NZ_AONQ01000078.1"/>
</dbReference>
<organism evidence="4 5">
    <name type="scientific">Paramagnetospirillum caucaseum</name>
    <dbReference type="NCBI Taxonomy" id="1244869"/>
    <lineage>
        <taxon>Bacteria</taxon>
        <taxon>Pseudomonadati</taxon>
        <taxon>Pseudomonadota</taxon>
        <taxon>Alphaproteobacteria</taxon>
        <taxon>Rhodospirillales</taxon>
        <taxon>Magnetospirillaceae</taxon>
        <taxon>Paramagnetospirillum</taxon>
    </lineage>
</organism>
<feature type="domain" description="Thioredoxin" evidence="3">
    <location>
        <begin position="28"/>
        <end position="118"/>
    </location>
</feature>
<evidence type="ECO:0000313" key="5">
    <source>
        <dbReference type="Proteomes" id="UP000011744"/>
    </source>
</evidence>
<proteinExistence type="predicted"/>
<dbReference type="AlphaFoldDB" id="M3A6S3"/>
<sequence>MSRLLSRLTLLFALILAAPVAWSAQMWDKAAFEAAQAAGSPILVHVTAPWCPTCKAQKPTVDKLESSNPALRVFTVDFDSQKDVLMMLGVKSQSTLISYRGKAEVARSTGVTEPAAITGMVVKASH</sequence>
<feature type="chain" id="PRO_5004030659" evidence="2">
    <location>
        <begin position="24"/>
        <end position="126"/>
    </location>
</feature>
<dbReference type="InterPro" id="IPR013766">
    <property type="entry name" value="Thioredoxin_domain"/>
</dbReference>
<dbReference type="PATRIC" id="fig|1244869.3.peg.3941"/>
<dbReference type="EMBL" id="AONQ01000078">
    <property type="protein sequence ID" value="EME68174.1"/>
    <property type="molecule type" value="Genomic_DNA"/>
</dbReference>
<dbReference type="STRING" id="1244869.H261_19808"/>
<evidence type="ECO:0000259" key="3">
    <source>
        <dbReference type="Pfam" id="PF00085"/>
    </source>
</evidence>
<evidence type="ECO:0000256" key="2">
    <source>
        <dbReference type="SAM" id="SignalP"/>
    </source>
</evidence>